<proteinExistence type="predicted"/>
<dbReference type="EMBL" id="AE017125">
    <property type="protein sequence ID" value="AAP77112.1"/>
    <property type="molecule type" value="Genomic_DNA"/>
</dbReference>
<dbReference type="RefSeq" id="WP_011115357.1">
    <property type="nucleotide sequence ID" value="NC_004917.1"/>
</dbReference>
<dbReference type="AlphaFoldDB" id="Q7VIT9"/>
<sequence length="618" mass="69954">MQFFEPISIKGCVDVGMELKKITELYAFEEHMVSFDILRISTFYRGEKKKDFSLLEGQERARILSDDAEYNKNDFEIKQVYDILLRGLKKGDLAPFVGLKMDSECYELVLELKEGLEVRNDDTFFEELYTEITRKKICQHIIVRLFDEDIKQEINALKELFSHLNIQGKIQSSQSIALAKASGFIPEMGAKFIFTLKDEWNKTHTQSIDFASYAAKSGDLVGLSLKPQVGVSGRNLKGEYIHAKKHAEGADIGNEEAKLKFKDNEFRKEEKEGSIEYYALQDGYVGMSEGELRVITDFNFAEVSSRKNGSLLGGDKKGFVVEVTCGDPNQDAIGAGITLEASEIKIFGSVAENTKIVGKKIEINGQTHQSSTIKADEVNIDLHKGEVMGDKVRVERLELGNIDGEEVFIEQANGGTIKARNITIATLHSHTKIFVSEHLHIKNMSGGENRFTLSSRASLKAQEEVQSITEQITQNIQEMNTLLAVLNKDLVRVRKTKPVVEKIKAIMEENKKNKKPNERNIIDSMAQYVILLQRTKYLKERLVALKQQSRDLDKRLESLDKQTQDAKITSDVAWQKENEVVYESFFPESKDIMILSDGEEVNIGINKGQLKLVREVRS</sequence>
<evidence type="ECO:0008006" key="3">
    <source>
        <dbReference type="Google" id="ProtNLM"/>
    </source>
</evidence>
<protein>
    <recommendedName>
        <fullName evidence="3">DUF342 domain-containing protein</fullName>
    </recommendedName>
</protein>
<dbReference type="Proteomes" id="UP000002495">
    <property type="component" value="Chromosome"/>
</dbReference>
<organism evidence="1 2">
    <name type="scientific">Helicobacter hepaticus (strain ATCC 51449 / 3B1)</name>
    <dbReference type="NCBI Taxonomy" id="235279"/>
    <lineage>
        <taxon>Bacteria</taxon>
        <taxon>Pseudomonadati</taxon>
        <taxon>Campylobacterota</taxon>
        <taxon>Epsilonproteobacteria</taxon>
        <taxon>Campylobacterales</taxon>
        <taxon>Helicobacteraceae</taxon>
        <taxon>Helicobacter</taxon>
    </lineage>
</organism>
<dbReference type="HOGENOM" id="CLU_441965_0_0_7"/>
<reference evidence="1 2" key="1">
    <citation type="journal article" date="2003" name="Proc. Natl. Acad. Sci. U.S.A.">
        <title>The complete genome sequence of the carcinogenic bacterium Helicobacter hepaticus.</title>
        <authorList>
            <person name="Suerbaum S."/>
            <person name="Josenhans C."/>
            <person name="Sterzenbach T."/>
            <person name="Drescher B."/>
            <person name="Brandt P."/>
            <person name="Bell M."/>
            <person name="Droege M."/>
            <person name="Fartmann B."/>
            <person name="Fischer H.-P."/>
            <person name="Ge Z."/>
            <person name="Hoerster A."/>
            <person name="Holland R."/>
            <person name="Klein K."/>
            <person name="Koenig J."/>
            <person name="Macko L."/>
            <person name="Mendz G.L."/>
            <person name="Nyakatura G."/>
            <person name="Schauer D.B."/>
            <person name="Shen Z."/>
            <person name="Weber J."/>
            <person name="Frosch M."/>
            <person name="Fox J.G."/>
        </authorList>
    </citation>
    <scope>NUCLEOTIDE SEQUENCE [LARGE SCALE GENOMIC DNA]</scope>
    <source>
        <strain evidence="2">ATCC 51449 / 3B1</strain>
    </source>
</reference>
<accession>Q7VIT9</accession>
<evidence type="ECO:0000313" key="1">
    <source>
        <dbReference type="EMBL" id="AAP77112.1"/>
    </source>
</evidence>
<evidence type="ECO:0000313" key="2">
    <source>
        <dbReference type="Proteomes" id="UP000002495"/>
    </source>
</evidence>
<dbReference type="KEGG" id="hhe:HH_0515"/>
<dbReference type="eggNOG" id="COG1315">
    <property type="taxonomic scope" value="Bacteria"/>
</dbReference>
<name>Q7VIT9_HELHP</name>
<dbReference type="OrthoDB" id="5353360at2"/>
<dbReference type="STRING" id="235279.HH_0515"/>
<keyword evidence="2" id="KW-1185">Reference proteome</keyword>
<gene>
    <name evidence="1" type="ordered locus">HH_0515</name>
</gene>